<organism evidence="5 6">
    <name type="scientific">Hyaloperonospora arabidopsidis (strain Emoy2)</name>
    <name type="common">Downy mildew agent</name>
    <name type="synonym">Peronospora arabidopsidis</name>
    <dbReference type="NCBI Taxonomy" id="559515"/>
    <lineage>
        <taxon>Eukaryota</taxon>
        <taxon>Sar</taxon>
        <taxon>Stramenopiles</taxon>
        <taxon>Oomycota</taxon>
        <taxon>Peronosporomycetes</taxon>
        <taxon>Peronosporales</taxon>
        <taxon>Peronosporaceae</taxon>
        <taxon>Hyaloperonospora</taxon>
    </lineage>
</organism>
<sequence>MLQVFVDIHVQLFHPQLRLLVVVPWTSTQNYRFAIRASRTSRPTRSRLQSPAPKLWVRERRLPYLVAVAIYAMKCSAHPTSLSTRRGDRIDRARIRMMLVQNMTTLVVMMMSMTLRGVIAAVAIPFIAAIVVPVFLSALRKRSRIVTRYALLLISNPGCHHYANLESGMVIPLGVVGSHSLILQDSMVLMSVRKTIALSMNTTSISFSDIDGTTATATETKVRWHKRATLSSATSKNVGREASLDKLIAARNRFEQKSPTGARFNLNRLSREAGLPCLLWGKNCQSCVDNSVRAPREAFLPNQPYWRARISSDMYHGIESLQSLYKSAGRSFDDGPPSTKDESRHTARRDRAHPSSAGSGAPSCSTRVDTPAIGRDNSSLILNRYGGSRYAPQGSVDHRVSPPKEAAEEEKPPPSRSTHHLDPHEMDRAIVELHEDLKHERYRRYALADLVRENCKDRADYALAQLQVERDVRSLGEELATARQEISRLNGEVSSLRDQTDRLERERKNLMEILERGGYLHRRIRARTDSTGGDAPRKT</sequence>
<reference evidence="5" key="3">
    <citation type="submission" date="2015-06" db="UniProtKB">
        <authorList>
            <consortium name="EnsemblProtists"/>
        </authorList>
    </citation>
    <scope>IDENTIFICATION</scope>
    <source>
        <strain evidence="5">Emoy2</strain>
    </source>
</reference>
<dbReference type="HOGENOM" id="CLU_505753_0_0_1"/>
<gene>
    <name evidence="4" type="primary">HaRxLL126b</name>
</gene>
<dbReference type="InParanoid" id="M4C4S4"/>
<evidence type="ECO:0000256" key="2">
    <source>
        <dbReference type="SAM" id="MobiDB-lite"/>
    </source>
</evidence>
<evidence type="ECO:0000313" key="6">
    <source>
        <dbReference type="Proteomes" id="UP000011713"/>
    </source>
</evidence>
<keyword evidence="1" id="KW-0175">Coiled coil</keyword>
<dbReference type="Proteomes" id="UP000011713">
    <property type="component" value="Unassembled WGS sequence"/>
</dbReference>
<proteinExistence type="evidence at transcript level"/>
<keyword evidence="3" id="KW-1133">Transmembrane helix</keyword>
<dbReference type="EnsemblProtists" id="HpaT814094">
    <property type="protein sequence ID" value="HpaP814094"/>
    <property type="gene ID" value="HpaG814094"/>
</dbReference>
<evidence type="ECO:0000313" key="5">
    <source>
        <dbReference type="EnsemblProtists" id="HpaP814094"/>
    </source>
</evidence>
<feature type="coiled-coil region" evidence="1">
    <location>
        <begin position="472"/>
        <end position="516"/>
    </location>
</feature>
<keyword evidence="3" id="KW-0812">Transmembrane</keyword>
<keyword evidence="6" id="KW-1185">Reference proteome</keyword>
<dbReference type="EMBL" id="JH598244">
    <property type="status" value="NOT_ANNOTATED_CDS"/>
    <property type="molecule type" value="Genomic_DNA"/>
</dbReference>
<evidence type="ECO:0000256" key="1">
    <source>
        <dbReference type="SAM" id="Coils"/>
    </source>
</evidence>
<evidence type="ECO:0000313" key="4">
    <source>
        <dbReference type="EMBL" id="BAP69011.1"/>
    </source>
</evidence>
<reference evidence="4" key="2">
    <citation type="journal article" date="2014" name="PLoS Pathog.">
        <title>Expression profiling during arabidopsis/downy mildew interaction reveals a highly-expressed effector that attenuates responses to salicylic acid.</title>
        <authorList>
            <person name="Asai S."/>
            <person name="Rallapalli G."/>
            <person name="Piquerez S.J.M."/>
            <person name="Caillaud M.C."/>
            <person name="Furzer O.J."/>
            <person name="Ishaque N."/>
            <person name="Wirthmueller L."/>
            <person name="Fabro G."/>
            <person name="Shirasu K."/>
            <person name="Jones J.D.G."/>
        </authorList>
    </citation>
    <scope>NUCLEOTIDE SEQUENCE</scope>
    <source>
        <strain evidence="4">Emoy2</strain>
    </source>
</reference>
<dbReference type="EMBL" id="AB922435">
    <property type="protein sequence ID" value="BAP69011.1"/>
    <property type="molecule type" value="mRNA"/>
</dbReference>
<feature type="compositionally biased region" description="Basic and acidic residues" evidence="2">
    <location>
        <begin position="396"/>
        <end position="424"/>
    </location>
</feature>
<dbReference type="AlphaFoldDB" id="M4C4S4"/>
<reference evidence="6" key="1">
    <citation type="journal article" date="2010" name="Science">
        <title>Signatures of adaptation to obligate biotrophy in the Hyaloperonospora arabidopsidis genome.</title>
        <authorList>
            <person name="Baxter L."/>
            <person name="Tripathy S."/>
            <person name="Ishaque N."/>
            <person name="Boot N."/>
            <person name="Cabral A."/>
            <person name="Kemen E."/>
            <person name="Thines M."/>
            <person name="Ah-Fong A."/>
            <person name="Anderson R."/>
            <person name="Badejoko W."/>
            <person name="Bittner-Eddy P."/>
            <person name="Boore J.L."/>
            <person name="Chibucos M.C."/>
            <person name="Coates M."/>
            <person name="Dehal P."/>
            <person name="Delehaunty K."/>
            <person name="Dong S."/>
            <person name="Downton P."/>
            <person name="Dumas B."/>
            <person name="Fabro G."/>
            <person name="Fronick C."/>
            <person name="Fuerstenberg S.I."/>
            <person name="Fulton L."/>
            <person name="Gaulin E."/>
            <person name="Govers F."/>
            <person name="Hughes L."/>
            <person name="Humphray S."/>
            <person name="Jiang R.H."/>
            <person name="Judelson H."/>
            <person name="Kamoun S."/>
            <person name="Kyung K."/>
            <person name="Meijer H."/>
            <person name="Minx P."/>
            <person name="Morris P."/>
            <person name="Nelson J."/>
            <person name="Phuntumart V."/>
            <person name="Qutob D."/>
            <person name="Rehmany A."/>
            <person name="Rougon-Cardoso A."/>
            <person name="Ryden P."/>
            <person name="Torto-Alalibo T."/>
            <person name="Studholme D."/>
            <person name="Wang Y."/>
            <person name="Win J."/>
            <person name="Wood J."/>
            <person name="Clifton S.W."/>
            <person name="Rogers J."/>
            <person name="Van den Ackerveken G."/>
            <person name="Jones J.D."/>
            <person name="McDowell J.M."/>
            <person name="Beynon J."/>
            <person name="Tyler B.M."/>
        </authorList>
    </citation>
    <scope>NUCLEOTIDE SEQUENCE [LARGE SCALE GENOMIC DNA]</scope>
    <source>
        <strain evidence="6">Emoy2</strain>
    </source>
</reference>
<name>M4C4S4_HYAAE</name>
<evidence type="ECO:0000256" key="3">
    <source>
        <dbReference type="SAM" id="Phobius"/>
    </source>
</evidence>
<feature type="transmembrane region" description="Helical" evidence="3">
    <location>
        <begin position="118"/>
        <end position="139"/>
    </location>
</feature>
<dbReference type="VEuPathDB" id="FungiDB:HpaG814094"/>
<keyword evidence="3" id="KW-0472">Membrane</keyword>
<feature type="region of interest" description="Disordered" evidence="2">
    <location>
        <begin position="328"/>
        <end position="424"/>
    </location>
</feature>
<protein>
    <submittedName>
        <fullName evidence="4">RxLR effector candidate protein</fullName>
    </submittedName>
</protein>
<accession>M4C4S4</accession>
<feature type="compositionally biased region" description="Low complexity" evidence="2">
    <location>
        <begin position="354"/>
        <end position="363"/>
    </location>
</feature>